<dbReference type="Gene3D" id="2.40.30.10">
    <property type="entry name" value="Translation factors"/>
    <property type="match status" value="1"/>
</dbReference>
<dbReference type="FunFam" id="3.40.50.300:FF:000058">
    <property type="entry name" value="Translation elongation factor 2"/>
    <property type="match status" value="1"/>
</dbReference>
<protein>
    <recommendedName>
        <fullName evidence="13">Elongation factor 2</fullName>
    </recommendedName>
</protein>
<dbReference type="EMBL" id="CAJNYV010001554">
    <property type="protein sequence ID" value="CAF3426973.1"/>
    <property type="molecule type" value="Genomic_DNA"/>
</dbReference>
<dbReference type="GO" id="GO:0005829">
    <property type="term" value="C:cytosol"/>
    <property type="evidence" value="ECO:0007669"/>
    <property type="project" value="TreeGrafter"/>
</dbReference>
<evidence type="ECO:0000259" key="10">
    <source>
        <dbReference type="PROSITE" id="PS51722"/>
    </source>
</evidence>
<dbReference type="InterPro" id="IPR020568">
    <property type="entry name" value="Ribosomal_Su5_D2-typ_SF"/>
</dbReference>
<dbReference type="PANTHER" id="PTHR42908:SF10">
    <property type="entry name" value="EUKARYOTIC TRANSLATION ELONGATION FACTOR 2"/>
    <property type="match status" value="1"/>
</dbReference>
<accession>A0A818CTM2</accession>
<dbReference type="PROSITE" id="PS51722">
    <property type="entry name" value="G_TR_2"/>
    <property type="match status" value="1"/>
</dbReference>
<reference evidence="11" key="1">
    <citation type="submission" date="2021-02" db="EMBL/GenBank/DDBJ databases">
        <authorList>
            <person name="Nowell W R."/>
        </authorList>
    </citation>
    <scope>NUCLEOTIDE SEQUENCE</scope>
</reference>
<evidence type="ECO:0000256" key="8">
    <source>
        <dbReference type="SAM" id="Phobius"/>
    </source>
</evidence>
<dbReference type="CDD" id="cd01885">
    <property type="entry name" value="EF2"/>
    <property type="match status" value="1"/>
</dbReference>
<evidence type="ECO:0000256" key="3">
    <source>
        <dbReference type="ARBA" id="ARBA00022741"/>
    </source>
</evidence>
<feature type="region of interest" description="Disordered" evidence="7">
    <location>
        <begin position="1408"/>
        <end position="1431"/>
    </location>
</feature>
<proteinExistence type="predicted"/>
<dbReference type="GO" id="GO:0005525">
    <property type="term" value="F:GTP binding"/>
    <property type="evidence" value="ECO:0007669"/>
    <property type="project" value="UniProtKB-KW"/>
</dbReference>
<organism evidence="11 12">
    <name type="scientific">Rotaria socialis</name>
    <dbReference type="NCBI Taxonomy" id="392032"/>
    <lineage>
        <taxon>Eukaryota</taxon>
        <taxon>Metazoa</taxon>
        <taxon>Spiralia</taxon>
        <taxon>Gnathifera</taxon>
        <taxon>Rotifera</taxon>
        <taxon>Eurotatoria</taxon>
        <taxon>Bdelloidea</taxon>
        <taxon>Philodinida</taxon>
        <taxon>Philodinidae</taxon>
        <taxon>Rotaria</taxon>
    </lineage>
</organism>
<dbReference type="InterPro" id="IPR005517">
    <property type="entry name" value="Transl_elong_EFG/EF2_IV"/>
</dbReference>
<evidence type="ECO:0000256" key="5">
    <source>
        <dbReference type="ARBA" id="ARBA00022917"/>
    </source>
</evidence>
<dbReference type="GO" id="GO:0043022">
    <property type="term" value="F:ribosome binding"/>
    <property type="evidence" value="ECO:0007669"/>
    <property type="project" value="TreeGrafter"/>
</dbReference>
<dbReference type="InterPro" id="IPR009000">
    <property type="entry name" value="Transl_B-barrel_sf"/>
</dbReference>
<dbReference type="SUPFAM" id="SSF50447">
    <property type="entry name" value="Translation proteins"/>
    <property type="match status" value="1"/>
</dbReference>
<dbReference type="Pfam" id="PF00629">
    <property type="entry name" value="MAM"/>
    <property type="match status" value="2"/>
</dbReference>
<dbReference type="CDD" id="cd06263">
    <property type="entry name" value="MAM"/>
    <property type="match status" value="2"/>
</dbReference>
<dbReference type="FunFam" id="2.40.30.10:FF:000010">
    <property type="entry name" value="Translation elongation factor 2"/>
    <property type="match status" value="1"/>
</dbReference>
<dbReference type="InterPro" id="IPR035647">
    <property type="entry name" value="EFG_III/V"/>
</dbReference>
<dbReference type="NCBIfam" id="TIGR00231">
    <property type="entry name" value="small_GTP"/>
    <property type="match status" value="1"/>
</dbReference>
<evidence type="ECO:0000256" key="2">
    <source>
        <dbReference type="ARBA" id="ARBA00022490"/>
    </source>
</evidence>
<keyword evidence="8" id="KW-1133">Transmembrane helix</keyword>
<dbReference type="PANTHER" id="PTHR42908">
    <property type="entry name" value="TRANSLATION ELONGATION FACTOR-RELATED"/>
    <property type="match status" value="1"/>
</dbReference>
<dbReference type="FunFam" id="3.30.70.240:FF:000003">
    <property type="entry name" value="Translation elongation factor 2"/>
    <property type="match status" value="1"/>
</dbReference>
<dbReference type="SMART" id="SM00137">
    <property type="entry name" value="MAM"/>
    <property type="match status" value="2"/>
</dbReference>
<dbReference type="Pfam" id="PF03144">
    <property type="entry name" value="GTP_EFTU_D2"/>
    <property type="match status" value="1"/>
</dbReference>
<dbReference type="InterPro" id="IPR014721">
    <property type="entry name" value="Ribsml_uS5_D2-typ_fold_subgr"/>
</dbReference>
<evidence type="ECO:0000313" key="11">
    <source>
        <dbReference type="EMBL" id="CAF3426973.1"/>
    </source>
</evidence>
<evidence type="ECO:0000256" key="1">
    <source>
        <dbReference type="ARBA" id="ARBA00004496"/>
    </source>
</evidence>
<dbReference type="Gene3D" id="3.30.230.10">
    <property type="match status" value="1"/>
</dbReference>
<dbReference type="PRINTS" id="PR00315">
    <property type="entry name" value="ELONGATNFCT"/>
</dbReference>
<dbReference type="InterPro" id="IPR000998">
    <property type="entry name" value="MAM_dom"/>
</dbReference>
<dbReference type="Pfam" id="PF03764">
    <property type="entry name" value="EFG_IV"/>
    <property type="match status" value="1"/>
</dbReference>
<dbReference type="GO" id="GO:0003746">
    <property type="term" value="F:translation elongation factor activity"/>
    <property type="evidence" value="ECO:0007669"/>
    <property type="project" value="UniProtKB-KW"/>
</dbReference>
<dbReference type="SUPFAM" id="SSF52540">
    <property type="entry name" value="P-loop containing nucleoside triphosphate hydrolases"/>
    <property type="match status" value="1"/>
</dbReference>
<dbReference type="SUPFAM" id="SSF54980">
    <property type="entry name" value="EF-G C-terminal domain-like"/>
    <property type="match status" value="2"/>
</dbReference>
<dbReference type="CDD" id="cd04096">
    <property type="entry name" value="eEF2_snRNP_like_C"/>
    <property type="match status" value="1"/>
</dbReference>
<feature type="domain" description="Tr-type G" evidence="10">
    <location>
        <begin position="17"/>
        <end position="349"/>
    </location>
</feature>
<dbReference type="GO" id="GO:0003924">
    <property type="term" value="F:GTPase activity"/>
    <property type="evidence" value="ECO:0007669"/>
    <property type="project" value="InterPro"/>
</dbReference>
<dbReference type="GO" id="GO:1990904">
    <property type="term" value="C:ribonucleoprotein complex"/>
    <property type="evidence" value="ECO:0007669"/>
    <property type="project" value="TreeGrafter"/>
</dbReference>
<dbReference type="InterPro" id="IPR027417">
    <property type="entry name" value="P-loop_NTPase"/>
</dbReference>
<dbReference type="InterPro" id="IPR041095">
    <property type="entry name" value="EFG_II"/>
</dbReference>
<dbReference type="SMART" id="SM00889">
    <property type="entry name" value="EFG_IV"/>
    <property type="match status" value="1"/>
</dbReference>
<dbReference type="Pfam" id="PF14492">
    <property type="entry name" value="EFG_III"/>
    <property type="match status" value="1"/>
</dbReference>
<evidence type="ECO:0000313" key="12">
    <source>
        <dbReference type="Proteomes" id="UP000663865"/>
    </source>
</evidence>
<keyword evidence="5" id="KW-0648">Protein biosynthesis</keyword>
<name>A0A818CTM2_9BILA</name>
<dbReference type="CDD" id="cd01681">
    <property type="entry name" value="aeEF2_snRNP_like_IV"/>
    <property type="match status" value="1"/>
</dbReference>
<feature type="domain" description="MAM" evidence="9">
    <location>
        <begin position="1005"/>
        <end position="1212"/>
    </location>
</feature>
<keyword evidence="2" id="KW-0963">Cytoplasm</keyword>
<dbReference type="CDD" id="cd16261">
    <property type="entry name" value="EF2_snRNP_III"/>
    <property type="match status" value="1"/>
</dbReference>
<dbReference type="InterPro" id="IPR004161">
    <property type="entry name" value="EFTu-like_2"/>
</dbReference>
<keyword evidence="6" id="KW-0342">GTP-binding</keyword>
<evidence type="ECO:0000259" key="9">
    <source>
        <dbReference type="PROSITE" id="PS50060"/>
    </source>
</evidence>
<comment type="subcellular location">
    <subcellularLocation>
        <location evidence="1">Cytoplasm</location>
    </subcellularLocation>
</comment>
<dbReference type="Gene3D" id="3.40.50.300">
    <property type="entry name" value="P-loop containing nucleotide triphosphate hydrolases"/>
    <property type="match status" value="1"/>
</dbReference>
<feature type="domain" description="MAM" evidence="9">
    <location>
        <begin position="834"/>
        <end position="979"/>
    </location>
</feature>
<dbReference type="CDD" id="cd03700">
    <property type="entry name" value="EF2_snRNP_like_II"/>
    <property type="match status" value="1"/>
</dbReference>
<dbReference type="PROSITE" id="PS00301">
    <property type="entry name" value="G_TR_1"/>
    <property type="match status" value="1"/>
</dbReference>
<dbReference type="Gene3D" id="3.30.70.240">
    <property type="match status" value="1"/>
</dbReference>
<dbReference type="SMART" id="SM00838">
    <property type="entry name" value="EFG_C"/>
    <property type="match status" value="1"/>
</dbReference>
<dbReference type="Gene3D" id="2.60.120.200">
    <property type="match status" value="2"/>
</dbReference>
<dbReference type="InterPro" id="IPR031157">
    <property type="entry name" value="G_TR_CS"/>
</dbReference>
<dbReference type="InterPro" id="IPR000640">
    <property type="entry name" value="EFG_V-like"/>
</dbReference>
<dbReference type="InterPro" id="IPR005225">
    <property type="entry name" value="Small_GTP-bd"/>
</dbReference>
<dbReference type="InterPro" id="IPR013320">
    <property type="entry name" value="ConA-like_dom_sf"/>
</dbReference>
<evidence type="ECO:0000256" key="7">
    <source>
        <dbReference type="SAM" id="MobiDB-lite"/>
    </source>
</evidence>
<keyword evidence="8" id="KW-0472">Membrane</keyword>
<evidence type="ECO:0008006" key="13">
    <source>
        <dbReference type="Google" id="ProtNLM"/>
    </source>
</evidence>
<dbReference type="SUPFAM" id="SSF49899">
    <property type="entry name" value="Concanavalin A-like lectins/glucanases"/>
    <property type="match status" value="2"/>
</dbReference>
<feature type="transmembrane region" description="Helical" evidence="8">
    <location>
        <begin position="1366"/>
        <end position="1393"/>
    </location>
</feature>
<dbReference type="Pfam" id="PF00009">
    <property type="entry name" value="GTP_EFTU"/>
    <property type="match status" value="1"/>
</dbReference>
<feature type="compositionally biased region" description="Polar residues" evidence="7">
    <location>
        <begin position="1422"/>
        <end position="1431"/>
    </location>
</feature>
<dbReference type="Gene3D" id="3.30.70.870">
    <property type="entry name" value="Elongation Factor G (Translational Gtpase), domain 3"/>
    <property type="match status" value="1"/>
</dbReference>
<keyword evidence="8" id="KW-0812">Transmembrane</keyword>
<dbReference type="Proteomes" id="UP000663865">
    <property type="component" value="Unassembled WGS sequence"/>
</dbReference>
<gene>
    <name evidence="11" type="ORF">KIK155_LOCUS10479</name>
</gene>
<dbReference type="InterPro" id="IPR000795">
    <property type="entry name" value="T_Tr_GTP-bd_dom"/>
</dbReference>
<dbReference type="GO" id="GO:0016020">
    <property type="term" value="C:membrane"/>
    <property type="evidence" value="ECO:0007669"/>
    <property type="project" value="InterPro"/>
</dbReference>
<evidence type="ECO:0000256" key="4">
    <source>
        <dbReference type="ARBA" id="ARBA00022768"/>
    </source>
</evidence>
<sequence>MVNFTVDEIRGLMDKKKNIRNMSVIAHVDHGKSTLTDSLVCKAGIIASQKAGEMRFTDTRKDEQERCITIKSTAISLFYELPAKDLEFIKQEREPNVSHFLINLIDSPGHVDFSSEVTAALRVTDGALVVVDCVSGVCVQTETVLRQAIAERIKPILFMNKMDRALLELQLQQEDLFQTFQRIVENVNVIIATYGDDSGPMGELQVDPTKGTVGFGAGLHGWAFTLKEFAEMYASKFKIEVSKLMKRLWGDNFFSPTEKKWSKSGGEGYVRGFCQFVLDPIFKVFRAIMDCKKDDYLQLLDKLNIKLSGEDKEKLEEGGKPLLKLVMKQWLPAGDVLLTMIAIHLPSPVVAQKYRAELLYEGPQDDEAFMGIKTCDATAPLMMYISKMVPTSDKGRFYAFGRVFSGIVQTGQKARIMGPNYVPGKKEDLYVKNIQRTILMMGRYTEPIEDVPCGNICGLVGVDQYLIKTGTITTFENAHNLRVMKFSVSPVVRVAVEPRNPADLPKLVEGLKRLAKSDPMVQCIIEESGEHIVAGAGELHLEICLKDLEEDHACIPIKVSDPVVSYRETVSEESEIMCLSKSPNKHNRIFLKARPMPDGLPEDIDKGDVTPRQEFKARARYLNEKYDYDVNEARKIWCFGPEGTGPNLLMDCTKGVQYLNEIKDSCVAGFQWATKEGVLAEENVRGVRFDIHDVTLHADAIHRGGGQIIPTARRVLYASMLTAKPRLYEPVYLCEVQCPEVAVGGIYGVLNRRRGHVFEEHQVTGTPMFVVKAYLPVNESFGFTADLRSNTGGQAFPQCVFDHWQVMNQDPFDTTSKIRQIVNDIRKRKGLKEVTCDFELSECGWELDSIWNIHPSGSTPDTASSGPTMDHTTGNGNYARFIARLLTASEQFGIMNISTCLEKPTTFSFWYFMHGSQLGTLGLMVNDQTLWEKTGRQGLPAWHQANVTLPMGADINIKFVANRTGSGRSSDIAIDDIVLQGEAISISTRTPRPISTTTPRTRYNASCDFDVNKELCGWKSDTNYGWKVIRQREVNSSIGPSSDYSSIMRSNVDNKLCQIPYDEKGPQYYCIINLNRNRCKGSDNKWIDCRDGGFVQIQSGEFDQAGERSQFDSPILDALSDEGCVQFHYNIAGSDNDELNVYVEDYWSGRKSCMWHKNGSTVPNRWITAEAPLKLKKDEKYKIVFEARKGTTGGTGLVSLDHFIVSSKACSGTYPAEKCPVEETVTTASTMISTEDLEAITVTDSLDTASTPITAEIVSRTTEVQSLTTKIESPTTEIKHLTTEALESTMNMLLTIAGGEERNKRIICPGTGSLESTIDMWISTNNYEEENKLTESTTAVLAATTNDKELNTATTSSTNGNSSPTLAIILGVLGGLIAISGIAALSIWHSAILSRLGIKKPSRIANSPTYSSASGGSVEINGRTSDTSQLI</sequence>
<dbReference type="FunFam" id="3.30.70.870:FF:000002">
    <property type="entry name" value="Translation elongation factor 2"/>
    <property type="match status" value="1"/>
</dbReference>
<evidence type="ECO:0000256" key="6">
    <source>
        <dbReference type="ARBA" id="ARBA00023134"/>
    </source>
</evidence>
<keyword evidence="3" id="KW-0547">Nucleotide-binding</keyword>
<comment type="caution">
    <text evidence="11">The sequence shown here is derived from an EMBL/GenBank/DDBJ whole genome shotgun (WGS) entry which is preliminary data.</text>
</comment>
<dbReference type="FunFam" id="3.30.230.10:FF:000006">
    <property type="entry name" value="Translation elongation factor 2"/>
    <property type="match status" value="1"/>
</dbReference>
<dbReference type="Pfam" id="PF00679">
    <property type="entry name" value="EFG_C"/>
    <property type="match status" value="1"/>
</dbReference>
<dbReference type="PROSITE" id="PS50060">
    <property type="entry name" value="MAM_2"/>
    <property type="match status" value="2"/>
</dbReference>
<keyword evidence="4" id="KW-0251">Elongation factor</keyword>
<dbReference type="SUPFAM" id="SSF54211">
    <property type="entry name" value="Ribosomal protein S5 domain 2-like"/>
    <property type="match status" value="1"/>
</dbReference>